<evidence type="ECO:0000313" key="2">
    <source>
        <dbReference type="EMBL" id="SKB78138.1"/>
    </source>
</evidence>
<keyword evidence="1" id="KW-0479">Metal-binding</keyword>
<dbReference type="EMBL" id="FUYV01000005">
    <property type="protein sequence ID" value="SKB78138.1"/>
    <property type="molecule type" value="Genomic_DNA"/>
</dbReference>
<dbReference type="InterPro" id="IPR001130">
    <property type="entry name" value="TatD-like"/>
</dbReference>
<dbReference type="PANTHER" id="PTHR46124:SF2">
    <property type="entry name" value="D-AMINOACYL-TRNA DEACYLASE"/>
    <property type="match status" value="1"/>
</dbReference>
<keyword evidence="3" id="KW-1185">Reference proteome</keyword>
<dbReference type="Gene3D" id="3.20.20.140">
    <property type="entry name" value="Metal-dependent hydrolases"/>
    <property type="match status" value="1"/>
</dbReference>
<feature type="binding site" evidence="1">
    <location>
        <position position="103"/>
    </location>
    <ligand>
        <name>a divalent metal cation</name>
        <dbReference type="ChEBI" id="CHEBI:60240"/>
        <label>2</label>
    </ligand>
</feature>
<feature type="binding site" evidence="1">
    <location>
        <position position="176"/>
    </location>
    <ligand>
        <name>a divalent metal cation</name>
        <dbReference type="ChEBI" id="CHEBI:60240"/>
        <label>1</label>
    </ligand>
</feature>
<dbReference type="GO" id="GO:0005829">
    <property type="term" value="C:cytosol"/>
    <property type="evidence" value="ECO:0007669"/>
    <property type="project" value="TreeGrafter"/>
</dbReference>
<accession>A0A1T5E2A1</accession>
<proteinExistence type="predicted"/>
<feature type="binding site" evidence="1">
    <location>
        <position position="68"/>
    </location>
    <ligand>
        <name>a divalent metal cation</name>
        <dbReference type="ChEBI" id="CHEBI:60240"/>
        <label>1</label>
    </ligand>
</feature>
<dbReference type="SUPFAM" id="SSF51556">
    <property type="entry name" value="Metallo-dependent hydrolases"/>
    <property type="match status" value="1"/>
</dbReference>
<sequence>MYFDIHTHNTVRREGVFSIVNMRAGYADFKEITAPVSFGVHPWDTTCHKSIQEIDKVTNVKGLIAIGECGLDKYKSGSLSKQTELFRKHVNYSEQLHKTLIIHCVGRYNEIIYLRKQIKPTQPWIIHGFNGHPQLAEQLISNGFILSFGSAIFIGNSKATKSLLLMRDEPFLLETDDSGFMIEEVYNQVAEIQGDEINHLKNKIATIFFKTFPGMETSGSQTTC</sequence>
<evidence type="ECO:0000256" key="1">
    <source>
        <dbReference type="PIRSR" id="PIRSR005902-1"/>
    </source>
</evidence>
<reference evidence="2 3" key="1">
    <citation type="submission" date="2017-02" db="EMBL/GenBank/DDBJ databases">
        <authorList>
            <person name="Peterson S.W."/>
        </authorList>
    </citation>
    <scope>NUCLEOTIDE SEQUENCE [LARGE SCALE GENOMIC DNA]</scope>
    <source>
        <strain evidence="2 3">DSM 24412</strain>
    </source>
</reference>
<dbReference type="Proteomes" id="UP000191055">
    <property type="component" value="Unassembled WGS sequence"/>
</dbReference>
<dbReference type="Pfam" id="PF01026">
    <property type="entry name" value="TatD_DNase"/>
    <property type="match status" value="1"/>
</dbReference>
<organism evidence="2 3">
    <name type="scientific">Alkalitalea saponilacus</name>
    <dbReference type="NCBI Taxonomy" id="889453"/>
    <lineage>
        <taxon>Bacteria</taxon>
        <taxon>Pseudomonadati</taxon>
        <taxon>Bacteroidota</taxon>
        <taxon>Bacteroidia</taxon>
        <taxon>Marinilabiliales</taxon>
        <taxon>Marinilabiliaceae</taxon>
        <taxon>Alkalitalea</taxon>
    </lineage>
</organism>
<feature type="binding site" evidence="1">
    <location>
        <position position="127"/>
    </location>
    <ligand>
        <name>a divalent metal cation</name>
        <dbReference type="ChEBI" id="CHEBI:60240"/>
        <label>2</label>
    </ligand>
</feature>
<dbReference type="RefSeq" id="WP_079556957.1">
    <property type="nucleotide sequence ID" value="NZ_CP021904.1"/>
</dbReference>
<protein>
    <submittedName>
        <fullName evidence="2">TatD DNase family protein</fullName>
    </submittedName>
</protein>
<dbReference type="InterPro" id="IPR032466">
    <property type="entry name" value="Metal_Hydrolase"/>
</dbReference>
<dbReference type="AlphaFoldDB" id="A0A1T5E2A1"/>
<dbReference type="PANTHER" id="PTHR46124">
    <property type="entry name" value="D-AMINOACYL-TRNA DEACYLASE"/>
    <property type="match status" value="1"/>
</dbReference>
<evidence type="ECO:0000313" key="3">
    <source>
        <dbReference type="Proteomes" id="UP000191055"/>
    </source>
</evidence>
<dbReference type="GO" id="GO:0016788">
    <property type="term" value="F:hydrolase activity, acting on ester bonds"/>
    <property type="evidence" value="ECO:0007669"/>
    <property type="project" value="InterPro"/>
</dbReference>
<name>A0A1T5E2A1_9BACT</name>
<dbReference type="KEGG" id="asx:CDL62_08205"/>
<dbReference type="GO" id="GO:0046872">
    <property type="term" value="F:metal ion binding"/>
    <property type="evidence" value="ECO:0007669"/>
    <property type="project" value="UniProtKB-KW"/>
</dbReference>
<gene>
    <name evidence="2" type="ORF">SAMN03080601_01190</name>
</gene>
<dbReference type="STRING" id="889453.SAMN03080601_01190"/>